<feature type="domain" description="HAMP" evidence="10">
    <location>
        <begin position="328"/>
        <end position="380"/>
    </location>
</feature>
<gene>
    <name evidence="11" type="ORF">EYB31_22245</name>
</gene>
<evidence type="ECO:0000256" key="7">
    <source>
        <dbReference type="ARBA" id="ARBA00023136"/>
    </source>
</evidence>
<evidence type="ECO:0000256" key="6">
    <source>
        <dbReference type="ARBA" id="ARBA00022989"/>
    </source>
</evidence>
<comment type="subcellular location">
    <subcellularLocation>
        <location evidence="1">Cell membrane</location>
        <topology evidence="1">Multi-pass membrane protein</topology>
    </subcellularLocation>
</comment>
<accession>A0A4Q9DP20</accession>
<evidence type="ECO:0000256" key="9">
    <source>
        <dbReference type="SAM" id="Phobius"/>
    </source>
</evidence>
<dbReference type="SUPFAM" id="SSF158472">
    <property type="entry name" value="HAMP domain-like"/>
    <property type="match status" value="1"/>
</dbReference>
<proteinExistence type="predicted"/>
<dbReference type="CDD" id="cd12912">
    <property type="entry name" value="PDC2_MCP_like"/>
    <property type="match status" value="1"/>
</dbReference>
<comment type="caution">
    <text evidence="11">The sequence shown here is derived from an EMBL/GenBank/DDBJ whole genome shotgun (WGS) entry which is preliminary data.</text>
</comment>
<dbReference type="PANTHER" id="PTHR34220">
    <property type="entry name" value="SENSOR HISTIDINE KINASE YPDA"/>
    <property type="match status" value="1"/>
</dbReference>
<dbReference type="InterPro" id="IPR033479">
    <property type="entry name" value="dCache_1"/>
</dbReference>
<evidence type="ECO:0000256" key="2">
    <source>
        <dbReference type="ARBA" id="ARBA00022475"/>
    </source>
</evidence>
<dbReference type="PANTHER" id="PTHR34220:SF7">
    <property type="entry name" value="SENSOR HISTIDINE KINASE YPDA"/>
    <property type="match status" value="1"/>
</dbReference>
<evidence type="ECO:0000259" key="10">
    <source>
        <dbReference type="PROSITE" id="PS50885"/>
    </source>
</evidence>
<dbReference type="Gene3D" id="3.30.450.20">
    <property type="entry name" value="PAS domain"/>
    <property type="match status" value="1"/>
</dbReference>
<name>A0A4Q9DP20_9BACL</name>
<dbReference type="SMART" id="SM00304">
    <property type="entry name" value="HAMP"/>
    <property type="match status" value="1"/>
</dbReference>
<dbReference type="AlphaFoldDB" id="A0A4Q9DP20"/>
<dbReference type="Pfam" id="PF02743">
    <property type="entry name" value="dCache_1"/>
    <property type="match status" value="1"/>
</dbReference>
<dbReference type="CDD" id="cd06225">
    <property type="entry name" value="HAMP"/>
    <property type="match status" value="1"/>
</dbReference>
<dbReference type="GO" id="GO:0000155">
    <property type="term" value="F:phosphorelay sensor kinase activity"/>
    <property type="evidence" value="ECO:0007669"/>
    <property type="project" value="InterPro"/>
</dbReference>
<organism evidence="11 12">
    <name type="scientific">Paenibacillus thalictri</name>
    <dbReference type="NCBI Taxonomy" id="2527873"/>
    <lineage>
        <taxon>Bacteria</taxon>
        <taxon>Bacillati</taxon>
        <taxon>Bacillota</taxon>
        <taxon>Bacilli</taxon>
        <taxon>Bacillales</taxon>
        <taxon>Paenibacillaceae</taxon>
        <taxon>Paenibacillus</taxon>
    </lineage>
</organism>
<evidence type="ECO:0000256" key="8">
    <source>
        <dbReference type="SAM" id="MobiDB-lite"/>
    </source>
</evidence>
<dbReference type="EMBL" id="SIRE01000016">
    <property type="protein sequence ID" value="TBL75715.1"/>
    <property type="molecule type" value="Genomic_DNA"/>
</dbReference>
<dbReference type="Pfam" id="PF06580">
    <property type="entry name" value="His_kinase"/>
    <property type="match status" value="1"/>
</dbReference>
<evidence type="ECO:0000256" key="5">
    <source>
        <dbReference type="ARBA" id="ARBA00022692"/>
    </source>
</evidence>
<keyword evidence="11" id="KW-0418">Kinase</keyword>
<reference evidence="11 12" key="1">
    <citation type="submission" date="2019-02" db="EMBL/GenBank/DDBJ databases">
        <title>Paenibacillus sp. nov., isolated from surface-sterilized tissue of Thalictrum simplex L.</title>
        <authorList>
            <person name="Tuo L."/>
        </authorList>
    </citation>
    <scope>NUCLEOTIDE SEQUENCE [LARGE SCALE GENOMIC DNA]</scope>
    <source>
        <strain evidence="11 12">N2SHLJ1</strain>
    </source>
</reference>
<sequence>MSVFSKFFIKKSSVQQKMLISFLCLAVLPLGLFGYISLTITKRTIEQQAGEAKLTSLGQISQKLEIMASDLTAISNIYFSNEDLRSLLLSPVGNQAYQERAKSQFLTKLIVTYRYAYTWLEYYTSIFGFNGFELHTFYNASKIGVDAIKSEPWYPEALQKNGSILWASDPSAKLLPTINEDHYVSVMRLLKDFENDKALGLLMINVGESFLYKQYASATQQDERMLLLDDKGIIISAADKSQLGMSMEDQPYFKELVGENAAGHFSVKENGRPMLVTYHKVESTGWTIVCYTPLDTLLKNIDRAEWYTLAVFAFLLLLSVAVSYVIARRLSIPIRKLFNSMKRVEMGDLTVRSMVKGNDEIGELAQNFNRMVGRIEALRDQVIEEQELKRRTELQNLQSQINTHFLYNTLASIRSMLITEPWEKVDSVIVSLVKLLKKTLSAESEYIAIAEEVENLRNYVHIQEARQYEKLHVEFDIDEQIYPYSTLKLLLQPLVENAIFHGIEPKQGPGTIVIKGWMQEGRIHFLIADDGIGFPAVPPSAPEGGLQLAESPATAGTLSPADAAQGPKAPGVPVTEQFVPEGHDAILKAQLEAPAGGMGLRNVLNRMRLHFGEAAALELRRRPGGGTEAHLVWPVFIRAEELKHT</sequence>
<keyword evidence="5 9" id="KW-0812">Transmembrane</keyword>
<keyword evidence="6 9" id="KW-1133">Transmembrane helix</keyword>
<dbReference type="InterPro" id="IPR036890">
    <property type="entry name" value="HATPase_C_sf"/>
</dbReference>
<evidence type="ECO:0000256" key="3">
    <source>
        <dbReference type="ARBA" id="ARBA00022553"/>
    </source>
</evidence>
<dbReference type="Gene3D" id="6.10.340.10">
    <property type="match status" value="1"/>
</dbReference>
<dbReference type="Pfam" id="PF00672">
    <property type="entry name" value="HAMP"/>
    <property type="match status" value="1"/>
</dbReference>
<evidence type="ECO:0000256" key="4">
    <source>
        <dbReference type="ARBA" id="ARBA00022679"/>
    </source>
</evidence>
<evidence type="ECO:0000313" key="12">
    <source>
        <dbReference type="Proteomes" id="UP000293142"/>
    </source>
</evidence>
<dbReference type="Gene3D" id="3.30.565.10">
    <property type="entry name" value="Histidine kinase-like ATPase, C-terminal domain"/>
    <property type="match status" value="1"/>
</dbReference>
<evidence type="ECO:0000256" key="1">
    <source>
        <dbReference type="ARBA" id="ARBA00004651"/>
    </source>
</evidence>
<dbReference type="Proteomes" id="UP000293142">
    <property type="component" value="Unassembled WGS sequence"/>
</dbReference>
<dbReference type="InterPro" id="IPR010559">
    <property type="entry name" value="Sig_transdc_His_kin_internal"/>
</dbReference>
<dbReference type="OrthoDB" id="9776552at2"/>
<keyword evidence="3" id="KW-0597">Phosphoprotein</keyword>
<evidence type="ECO:0000313" key="11">
    <source>
        <dbReference type="EMBL" id="TBL75715.1"/>
    </source>
</evidence>
<feature type="region of interest" description="Disordered" evidence="8">
    <location>
        <begin position="541"/>
        <end position="570"/>
    </location>
</feature>
<dbReference type="RefSeq" id="WP_131015626.1">
    <property type="nucleotide sequence ID" value="NZ_SIRE01000016.1"/>
</dbReference>
<keyword evidence="2" id="KW-1003">Cell membrane</keyword>
<keyword evidence="4" id="KW-0808">Transferase</keyword>
<dbReference type="InterPro" id="IPR050640">
    <property type="entry name" value="Bact_2-comp_sensor_kinase"/>
</dbReference>
<keyword evidence="7 9" id="KW-0472">Membrane</keyword>
<dbReference type="GO" id="GO:0005886">
    <property type="term" value="C:plasma membrane"/>
    <property type="evidence" value="ECO:0007669"/>
    <property type="project" value="UniProtKB-SubCell"/>
</dbReference>
<keyword evidence="12" id="KW-1185">Reference proteome</keyword>
<feature type="transmembrane region" description="Helical" evidence="9">
    <location>
        <begin position="306"/>
        <end position="327"/>
    </location>
</feature>
<dbReference type="PROSITE" id="PS50885">
    <property type="entry name" value="HAMP"/>
    <property type="match status" value="1"/>
</dbReference>
<protein>
    <submittedName>
        <fullName evidence="11">Sensor histidine kinase</fullName>
    </submittedName>
</protein>
<dbReference type="InterPro" id="IPR003660">
    <property type="entry name" value="HAMP_dom"/>
</dbReference>
<dbReference type="SUPFAM" id="SSF55874">
    <property type="entry name" value="ATPase domain of HSP90 chaperone/DNA topoisomerase II/histidine kinase"/>
    <property type="match status" value="1"/>
</dbReference>